<keyword evidence="7" id="KW-0560">Oxidoreductase</keyword>
<dbReference type="InterPro" id="IPR017972">
    <property type="entry name" value="Cyt_P450_CS"/>
</dbReference>
<gene>
    <name evidence="8" type="ORF">SCUCBS95973_004626</name>
</gene>
<dbReference type="SUPFAM" id="SSF48264">
    <property type="entry name" value="Cytochrome P450"/>
    <property type="match status" value="1"/>
</dbReference>
<protein>
    <recommendedName>
        <fullName evidence="10">Cytochrome P450 monooxygenase</fullName>
    </recommendedName>
</protein>
<comment type="cofactor">
    <cofactor evidence="1">
        <name>heme</name>
        <dbReference type="ChEBI" id="CHEBI:30413"/>
    </cofactor>
</comment>
<keyword evidence="5 7" id="KW-0408">Iron</keyword>
<accession>A0ABP0BQ75</accession>
<evidence type="ECO:0000256" key="6">
    <source>
        <dbReference type="ARBA" id="ARBA00023033"/>
    </source>
</evidence>
<evidence type="ECO:0000313" key="8">
    <source>
        <dbReference type="EMBL" id="CAK7221812.1"/>
    </source>
</evidence>
<dbReference type="PRINTS" id="PR00465">
    <property type="entry name" value="EP450IV"/>
</dbReference>
<dbReference type="Gene3D" id="1.10.630.10">
    <property type="entry name" value="Cytochrome P450"/>
    <property type="match status" value="1"/>
</dbReference>
<comment type="caution">
    <text evidence="8">The sequence shown here is derived from an EMBL/GenBank/DDBJ whole genome shotgun (WGS) entry which is preliminary data.</text>
</comment>
<dbReference type="EMBL" id="CAWUHB010000023">
    <property type="protein sequence ID" value="CAK7221812.1"/>
    <property type="molecule type" value="Genomic_DNA"/>
</dbReference>
<evidence type="ECO:0000313" key="9">
    <source>
        <dbReference type="Proteomes" id="UP001642405"/>
    </source>
</evidence>
<evidence type="ECO:0000256" key="7">
    <source>
        <dbReference type="RuleBase" id="RU000461"/>
    </source>
</evidence>
<proteinExistence type="inferred from homology"/>
<organism evidence="8 9">
    <name type="scientific">Sporothrix curviconia</name>
    <dbReference type="NCBI Taxonomy" id="1260050"/>
    <lineage>
        <taxon>Eukaryota</taxon>
        <taxon>Fungi</taxon>
        <taxon>Dikarya</taxon>
        <taxon>Ascomycota</taxon>
        <taxon>Pezizomycotina</taxon>
        <taxon>Sordariomycetes</taxon>
        <taxon>Sordariomycetidae</taxon>
        <taxon>Ophiostomatales</taxon>
        <taxon>Ophiostomataceae</taxon>
        <taxon>Sporothrix</taxon>
    </lineage>
</organism>
<evidence type="ECO:0000256" key="2">
    <source>
        <dbReference type="ARBA" id="ARBA00010617"/>
    </source>
</evidence>
<dbReference type="PROSITE" id="PS00086">
    <property type="entry name" value="CYTOCHROME_P450"/>
    <property type="match status" value="1"/>
</dbReference>
<keyword evidence="6 7" id="KW-0503">Monooxygenase</keyword>
<evidence type="ECO:0000256" key="5">
    <source>
        <dbReference type="ARBA" id="ARBA00023004"/>
    </source>
</evidence>
<dbReference type="InterPro" id="IPR050121">
    <property type="entry name" value="Cytochrome_P450_monoxygenase"/>
</dbReference>
<evidence type="ECO:0000256" key="4">
    <source>
        <dbReference type="ARBA" id="ARBA00022723"/>
    </source>
</evidence>
<evidence type="ECO:0008006" key="10">
    <source>
        <dbReference type="Google" id="ProtNLM"/>
    </source>
</evidence>
<dbReference type="InterPro" id="IPR036396">
    <property type="entry name" value="Cyt_P450_sf"/>
</dbReference>
<dbReference type="PRINTS" id="PR00385">
    <property type="entry name" value="P450"/>
</dbReference>
<evidence type="ECO:0000256" key="3">
    <source>
        <dbReference type="ARBA" id="ARBA00022617"/>
    </source>
</evidence>
<dbReference type="PANTHER" id="PTHR24305:SF166">
    <property type="entry name" value="CYTOCHROME P450 12A4, MITOCHONDRIAL-RELATED"/>
    <property type="match status" value="1"/>
</dbReference>
<dbReference type="Pfam" id="PF00067">
    <property type="entry name" value="p450"/>
    <property type="match status" value="1"/>
</dbReference>
<dbReference type="InterPro" id="IPR002403">
    <property type="entry name" value="Cyt_P450_E_grp-IV"/>
</dbReference>
<name>A0ABP0BQ75_9PEZI</name>
<dbReference type="Proteomes" id="UP001642405">
    <property type="component" value="Unassembled WGS sequence"/>
</dbReference>
<dbReference type="PANTHER" id="PTHR24305">
    <property type="entry name" value="CYTOCHROME P450"/>
    <property type="match status" value="1"/>
</dbReference>
<dbReference type="InterPro" id="IPR001128">
    <property type="entry name" value="Cyt_P450"/>
</dbReference>
<keyword evidence="4 7" id="KW-0479">Metal-binding</keyword>
<dbReference type="CDD" id="cd11059">
    <property type="entry name" value="CYP_fungal"/>
    <property type="match status" value="1"/>
</dbReference>
<keyword evidence="9" id="KW-1185">Reference proteome</keyword>
<reference evidence="8 9" key="1">
    <citation type="submission" date="2024-01" db="EMBL/GenBank/DDBJ databases">
        <authorList>
            <person name="Allen C."/>
            <person name="Tagirdzhanova G."/>
        </authorList>
    </citation>
    <scope>NUCLEOTIDE SEQUENCE [LARGE SCALE GENOMIC DNA]</scope>
</reference>
<comment type="similarity">
    <text evidence="2 7">Belongs to the cytochrome P450 family.</text>
</comment>
<sequence>MSSSSSFSASLLPVTLLSLAGFAIYRLLVYPLFISPLAKIPSAHWSSAISPLWILYVRFKQNETETLAGVHEALGPVVRVGPNDVSVNDIGFAKTIHTSFNRTKYYSIFVNYDTSCMFSTIPSKEHAMRKRLVSHVYTKTFIQSSPTVASQARAILLDRLLPVITASTAAGQESHGIEVSALFMATSMDFITAHGYGLAGGTDFLHRTVYCEHWIQTYITRFQALFYLQELSGITRFLAKVGMRLQPRTSIQAKAELEDWNQGMFDRTAVRLADHSGLQDDGVLAESRTKTTRLSDDSDALKTTFAWGQPEDEPTVMLSLLSSLEREQAAHKVDRALYDKILREPVLMAQSELYDHIIAGQETTAMTLTYLAWKLAVHQDVQGLLRAELLSLQKSEDDPSAPFFPDAKTLDALPVLHAVIMETLRLHAPFEGPQPRQTPEAGCRVGPYELPGGVRIATMAYTLHRDAVVFPDPETWDHTRWIGADDEAKKARNRQFWAFGSGSRMCIANHFAMHELKAIAAMIYSRFKTHIVDDSMMDPEDKE</sequence>
<keyword evidence="3 7" id="KW-0349">Heme</keyword>
<evidence type="ECO:0000256" key="1">
    <source>
        <dbReference type="ARBA" id="ARBA00001971"/>
    </source>
</evidence>